<dbReference type="Proteomes" id="UP000789831">
    <property type="component" value="Unassembled WGS sequence"/>
</dbReference>
<name>A0A9N9EE71_9GLOM</name>
<accession>A0A9N9EE71</accession>
<feature type="region of interest" description="Disordered" evidence="1">
    <location>
        <begin position="105"/>
        <end position="176"/>
    </location>
</feature>
<evidence type="ECO:0000256" key="1">
    <source>
        <dbReference type="SAM" id="MobiDB-lite"/>
    </source>
</evidence>
<protein>
    <submittedName>
        <fullName evidence="2">278_t:CDS:1</fullName>
    </submittedName>
</protein>
<organism evidence="2 3">
    <name type="scientific">Ambispora gerdemannii</name>
    <dbReference type="NCBI Taxonomy" id="144530"/>
    <lineage>
        <taxon>Eukaryota</taxon>
        <taxon>Fungi</taxon>
        <taxon>Fungi incertae sedis</taxon>
        <taxon>Mucoromycota</taxon>
        <taxon>Glomeromycotina</taxon>
        <taxon>Glomeromycetes</taxon>
        <taxon>Archaeosporales</taxon>
        <taxon>Ambisporaceae</taxon>
        <taxon>Ambispora</taxon>
    </lineage>
</organism>
<proteinExistence type="predicted"/>
<feature type="non-terminal residue" evidence="2">
    <location>
        <position position="1"/>
    </location>
</feature>
<feature type="compositionally biased region" description="Basic and acidic residues" evidence="1">
    <location>
        <begin position="131"/>
        <end position="142"/>
    </location>
</feature>
<comment type="caution">
    <text evidence="2">The sequence shown here is derived from an EMBL/GenBank/DDBJ whole genome shotgun (WGS) entry which is preliminary data.</text>
</comment>
<feature type="compositionally biased region" description="Basic and acidic residues" evidence="1">
    <location>
        <begin position="155"/>
        <end position="176"/>
    </location>
</feature>
<dbReference type="EMBL" id="CAJVPL010007764">
    <property type="protein sequence ID" value="CAG8671272.1"/>
    <property type="molecule type" value="Genomic_DNA"/>
</dbReference>
<dbReference type="AlphaFoldDB" id="A0A9N9EE71"/>
<evidence type="ECO:0000313" key="2">
    <source>
        <dbReference type="EMBL" id="CAG8671272.1"/>
    </source>
</evidence>
<gene>
    <name evidence="2" type="ORF">AGERDE_LOCUS12267</name>
</gene>
<reference evidence="2" key="1">
    <citation type="submission" date="2021-06" db="EMBL/GenBank/DDBJ databases">
        <authorList>
            <person name="Kallberg Y."/>
            <person name="Tangrot J."/>
            <person name="Rosling A."/>
        </authorList>
    </citation>
    <scope>NUCLEOTIDE SEQUENCE</scope>
    <source>
        <strain evidence="2">MT106</strain>
    </source>
</reference>
<keyword evidence="3" id="KW-1185">Reference proteome</keyword>
<evidence type="ECO:0000313" key="3">
    <source>
        <dbReference type="Proteomes" id="UP000789831"/>
    </source>
</evidence>
<feature type="compositionally biased region" description="Polar residues" evidence="1">
    <location>
        <begin position="12"/>
        <end position="50"/>
    </location>
</feature>
<feature type="region of interest" description="Disordered" evidence="1">
    <location>
        <begin position="1"/>
        <end position="50"/>
    </location>
</feature>
<feature type="non-terminal residue" evidence="2">
    <location>
        <position position="176"/>
    </location>
</feature>
<sequence>RYCRNNYPMDNRWTNGRQDQRTAYNPNTVTTNVGPARVNRNNPSPSQETNDIGTNSANALLAQIQALTTTLQATAGPPADMMEATNPSLLATHEYLVGRRKRARLDQSDQVEEETDQAIEQIAEPNPASELMKKGNDQHEIASESILGSDDDKDGSETRDENEVAEGSKSDAHEGD</sequence>